<dbReference type="GO" id="GO:0005506">
    <property type="term" value="F:iron ion binding"/>
    <property type="evidence" value="ECO:0007669"/>
    <property type="project" value="InterPro"/>
</dbReference>
<evidence type="ECO:0000256" key="6">
    <source>
        <dbReference type="ARBA" id="ARBA00023033"/>
    </source>
</evidence>
<dbReference type="InterPro" id="IPR017972">
    <property type="entry name" value="Cyt_P450_CS"/>
</dbReference>
<dbReference type="PRINTS" id="PR00359">
    <property type="entry name" value="BP450"/>
</dbReference>
<keyword evidence="9" id="KW-1185">Reference proteome</keyword>
<evidence type="ECO:0000256" key="7">
    <source>
        <dbReference type="RuleBase" id="RU000461"/>
    </source>
</evidence>
<reference evidence="8 9" key="1">
    <citation type="submission" date="2018-10" db="EMBL/GenBank/DDBJ databases">
        <title>Sequencing the genomes of 1000 actinobacteria strains.</title>
        <authorList>
            <person name="Klenk H.-P."/>
        </authorList>
    </citation>
    <scope>NUCLEOTIDE SEQUENCE [LARGE SCALE GENOMIC DNA]</scope>
    <source>
        <strain evidence="8 9">DSM 43800</strain>
    </source>
</reference>
<dbReference type="Gene3D" id="1.10.630.10">
    <property type="entry name" value="Cytochrome P450"/>
    <property type="match status" value="1"/>
</dbReference>
<dbReference type="SUPFAM" id="SSF48264">
    <property type="entry name" value="Cytochrome P450"/>
    <property type="match status" value="1"/>
</dbReference>
<dbReference type="PANTHER" id="PTHR46696">
    <property type="entry name" value="P450, PUTATIVE (EUROFUNG)-RELATED"/>
    <property type="match status" value="1"/>
</dbReference>
<dbReference type="Pfam" id="PF00067">
    <property type="entry name" value="p450"/>
    <property type="match status" value="1"/>
</dbReference>
<dbReference type="AlphaFoldDB" id="A0A495VWT7"/>
<dbReference type="EMBL" id="RBXO01000001">
    <property type="protein sequence ID" value="RKT53842.1"/>
    <property type="molecule type" value="Genomic_DNA"/>
</dbReference>
<dbReference type="FunFam" id="1.10.630.10:FF:000018">
    <property type="entry name" value="Cytochrome P450 monooxygenase"/>
    <property type="match status" value="1"/>
</dbReference>
<dbReference type="OrthoDB" id="4037083at2"/>
<protein>
    <recommendedName>
        <fullName evidence="10">Cytochrome P450</fullName>
    </recommendedName>
</protein>
<evidence type="ECO:0000256" key="4">
    <source>
        <dbReference type="ARBA" id="ARBA00023002"/>
    </source>
</evidence>
<keyword evidence="2 7" id="KW-0349">Heme</keyword>
<evidence type="ECO:0000256" key="3">
    <source>
        <dbReference type="ARBA" id="ARBA00022723"/>
    </source>
</evidence>
<name>A0A495VWT7_9PSEU</name>
<proteinExistence type="inferred from homology"/>
<dbReference type="GO" id="GO:0020037">
    <property type="term" value="F:heme binding"/>
    <property type="evidence" value="ECO:0007669"/>
    <property type="project" value="InterPro"/>
</dbReference>
<keyword evidence="5 7" id="KW-0408">Iron</keyword>
<comment type="caution">
    <text evidence="8">The sequence shown here is derived from an EMBL/GenBank/DDBJ whole genome shotgun (WGS) entry which is preliminary data.</text>
</comment>
<evidence type="ECO:0000313" key="9">
    <source>
        <dbReference type="Proteomes" id="UP000282084"/>
    </source>
</evidence>
<dbReference type="CDD" id="cd20625">
    <property type="entry name" value="CYP164-like"/>
    <property type="match status" value="1"/>
</dbReference>
<evidence type="ECO:0008006" key="10">
    <source>
        <dbReference type="Google" id="ProtNLM"/>
    </source>
</evidence>
<evidence type="ECO:0000256" key="1">
    <source>
        <dbReference type="ARBA" id="ARBA00010617"/>
    </source>
</evidence>
<dbReference type="GO" id="GO:0016705">
    <property type="term" value="F:oxidoreductase activity, acting on paired donors, with incorporation or reduction of molecular oxygen"/>
    <property type="evidence" value="ECO:0007669"/>
    <property type="project" value="InterPro"/>
</dbReference>
<sequence>MLVLPSLADPAALRDWHGTFRAFREHDRVHWDEGAGTWLVTHYHDVVAALHNDLLDSCGPTSFMGLFPPAEQEEFRDLQAFYESWMVFSGPPYHQRVRSAVQGVLTPRAVARRRAEVRATARAQLDLARDGVVDFFADFARPLAISVISEVLGIPSDEWDVFSRWSHDLIAFIGAPRPEVEKARIARRAYAEMREYVLDFTAALRRAGRTDNPLLAVEPIGEHAVVGTFAQFLTGGCDPISSGIANTVVTMLRHPDQTARLRADRSLLPTAVEEFLRYEAPFTLAPRVAREPVTVADRELPAGSRVMLMFTAANRDPAVFRDPDRVDVGRSPNPHLAFGKGNHYCIGAGLARLEMAETIDTLLTEAPDLALAGDVEWTASLGLRSVAKLPVTVGR</sequence>
<dbReference type="GO" id="GO:0004497">
    <property type="term" value="F:monooxygenase activity"/>
    <property type="evidence" value="ECO:0007669"/>
    <property type="project" value="UniProtKB-KW"/>
</dbReference>
<evidence type="ECO:0000313" key="8">
    <source>
        <dbReference type="EMBL" id="RKT53842.1"/>
    </source>
</evidence>
<dbReference type="PANTHER" id="PTHR46696:SF1">
    <property type="entry name" value="CYTOCHROME P450 YJIB-RELATED"/>
    <property type="match status" value="1"/>
</dbReference>
<gene>
    <name evidence="8" type="ORF">C8E97_2424</name>
</gene>
<dbReference type="InterPro" id="IPR001128">
    <property type="entry name" value="Cyt_P450"/>
</dbReference>
<keyword evidence="3 7" id="KW-0479">Metal-binding</keyword>
<accession>A0A495VWT7</accession>
<keyword evidence="6 7" id="KW-0503">Monooxygenase</keyword>
<evidence type="ECO:0000256" key="5">
    <source>
        <dbReference type="ARBA" id="ARBA00023004"/>
    </source>
</evidence>
<dbReference type="RefSeq" id="WP_121004660.1">
    <property type="nucleotide sequence ID" value="NZ_RBXO01000001.1"/>
</dbReference>
<keyword evidence="4 7" id="KW-0560">Oxidoreductase</keyword>
<evidence type="ECO:0000256" key="2">
    <source>
        <dbReference type="ARBA" id="ARBA00022617"/>
    </source>
</evidence>
<dbReference type="InterPro" id="IPR002397">
    <property type="entry name" value="Cyt_P450_B"/>
</dbReference>
<dbReference type="PROSITE" id="PS00086">
    <property type="entry name" value="CYTOCHROME_P450"/>
    <property type="match status" value="1"/>
</dbReference>
<comment type="similarity">
    <text evidence="1 7">Belongs to the cytochrome P450 family.</text>
</comment>
<dbReference type="InterPro" id="IPR036396">
    <property type="entry name" value="Cyt_P450_sf"/>
</dbReference>
<organism evidence="8 9">
    <name type="scientific">Saccharothrix australiensis</name>
    <dbReference type="NCBI Taxonomy" id="2072"/>
    <lineage>
        <taxon>Bacteria</taxon>
        <taxon>Bacillati</taxon>
        <taxon>Actinomycetota</taxon>
        <taxon>Actinomycetes</taxon>
        <taxon>Pseudonocardiales</taxon>
        <taxon>Pseudonocardiaceae</taxon>
        <taxon>Saccharothrix</taxon>
    </lineage>
</organism>
<dbReference type="Proteomes" id="UP000282084">
    <property type="component" value="Unassembled WGS sequence"/>
</dbReference>